<dbReference type="EMBL" id="JACGWK010000008">
    <property type="protein sequence ID" value="KAL0339453.1"/>
    <property type="molecule type" value="Genomic_DNA"/>
</dbReference>
<evidence type="ECO:0000313" key="1">
    <source>
        <dbReference type="EMBL" id="KAL0339453.1"/>
    </source>
</evidence>
<sequence>MVLFSARYAPGLGNDESPLWREVGLDSKHIHWSSWANACFPVAKGGLGIRSLADYVRAFFVKLCWRFRSKSSLWSEYLHGRYCRNLHPIIVPYNRNHSPVWHRLYRIQDVVEHFLFWTLGEGSVSFWHDNWLGRKPLAQLLHGDTYTMKSVSYYWHEGDWNVPRILRTIPMPFAQIICRIPIAAG</sequence>
<reference evidence="1" key="1">
    <citation type="submission" date="2020-06" db="EMBL/GenBank/DDBJ databases">
        <authorList>
            <person name="Li T."/>
            <person name="Hu X."/>
            <person name="Zhang T."/>
            <person name="Song X."/>
            <person name="Zhang H."/>
            <person name="Dai N."/>
            <person name="Sheng W."/>
            <person name="Hou X."/>
            <person name="Wei L."/>
        </authorList>
    </citation>
    <scope>NUCLEOTIDE SEQUENCE</scope>
    <source>
        <strain evidence="1">G01</strain>
        <tissue evidence="1">Leaf</tissue>
    </source>
</reference>
<accession>A0AAW2N8F1</accession>
<protein>
    <recommendedName>
        <fullName evidence="2">Reverse transcriptase zinc-binding domain-containing protein</fullName>
    </recommendedName>
</protein>
<organism evidence="1">
    <name type="scientific">Sesamum angustifolium</name>
    <dbReference type="NCBI Taxonomy" id="2727405"/>
    <lineage>
        <taxon>Eukaryota</taxon>
        <taxon>Viridiplantae</taxon>
        <taxon>Streptophyta</taxon>
        <taxon>Embryophyta</taxon>
        <taxon>Tracheophyta</taxon>
        <taxon>Spermatophyta</taxon>
        <taxon>Magnoliopsida</taxon>
        <taxon>eudicotyledons</taxon>
        <taxon>Gunneridae</taxon>
        <taxon>Pentapetalae</taxon>
        <taxon>asterids</taxon>
        <taxon>lamiids</taxon>
        <taxon>Lamiales</taxon>
        <taxon>Pedaliaceae</taxon>
        <taxon>Sesamum</taxon>
    </lineage>
</organism>
<proteinExistence type="predicted"/>
<name>A0AAW2N8F1_9LAMI</name>
<reference evidence="1" key="2">
    <citation type="journal article" date="2024" name="Plant">
        <title>Genomic evolution and insights into agronomic trait innovations of Sesamum species.</title>
        <authorList>
            <person name="Miao H."/>
            <person name="Wang L."/>
            <person name="Qu L."/>
            <person name="Liu H."/>
            <person name="Sun Y."/>
            <person name="Le M."/>
            <person name="Wang Q."/>
            <person name="Wei S."/>
            <person name="Zheng Y."/>
            <person name="Lin W."/>
            <person name="Duan Y."/>
            <person name="Cao H."/>
            <person name="Xiong S."/>
            <person name="Wang X."/>
            <person name="Wei L."/>
            <person name="Li C."/>
            <person name="Ma Q."/>
            <person name="Ju M."/>
            <person name="Zhao R."/>
            <person name="Li G."/>
            <person name="Mu C."/>
            <person name="Tian Q."/>
            <person name="Mei H."/>
            <person name="Zhang T."/>
            <person name="Gao T."/>
            <person name="Zhang H."/>
        </authorList>
    </citation>
    <scope>NUCLEOTIDE SEQUENCE</scope>
    <source>
        <strain evidence="1">G01</strain>
    </source>
</reference>
<comment type="caution">
    <text evidence="1">The sequence shown here is derived from an EMBL/GenBank/DDBJ whole genome shotgun (WGS) entry which is preliminary data.</text>
</comment>
<evidence type="ECO:0008006" key="2">
    <source>
        <dbReference type="Google" id="ProtNLM"/>
    </source>
</evidence>
<gene>
    <name evidence="1" type="ORF">Sangu_1467400</name>
</gene>
<dbReference type="AlphaFoldDB" id="A0AAW2N8F1"/>